<organism evidence="2 3">
    <name type="scientific">Schizothecium vesticola</name>
    <dbReference type="NCBI Taxonomy" id="314040"/>
    <lineage>
        <taxon>Eukaryota</taxon>
        <taxon>Fungi</taxon>
        <taxon>Dikarya</taxon>
        <taxon>Ascomycota</taxon>
        <taxon>Pezizomycotina</taxon>
        <taxon>Sordariomycetes</taxon>
        <taxon>Sordariomycetidae</taxon>
        <taxon>Sordariales</taxon>
        <taxon>Schizotheciaceae</taxon>
        <taxon>Schizothecium</taxon>
    </lineage>
</organism>
<reference evidence="2" key="1">
    <citation type="submission" date="2023-06" db="EMBL/GenBank/DDBJ databases">
        <title>Genome-scale phylogeny and comparative genomics of the fungal order Sordariales.</title>
        <authorList>
            <consortium name="Lawrence Berkeley National Laboratory"/>
            <person name="Hensen N."/>
            <person name="Bonometti L."/>
            <person name="Westerberg I."/>
            <person name="Brannstrom I.O."/>
            <person name="Guillou S."/>
            <person name="Cros-Aarteil S."/>
            <person name="Calhoun S."/>
            <person name="Haridas S."/>
            <person name="Kuo A."/>
            <person name="Mondo S."/>
            <person name="Pangilinan J."/>
            <person name="Riley R."/>
            <person name="LaButti K."/>
            <person name="Andreopoulos B."/>
            <person name="Lipzen A."/>
            <person name="Chen C."/>
            <person name="Yanf M."/>
            <person name="Daum C."/>
            <person name="Ng V."/>
            <person name="Clum A."/>
            <person name="Steindorff A."/>
            <person name="Ohm R."/>
            <person name="Martin F."/>
            <person name="Silar P."/>
            <person name="Natvig D."/>
            <person name="Lalanne C."/>
            <person name="Gautier V."/>
            <person name="Ament-velasquez S.L."/>
            <person name="Kruys A."/>
            <person name="Hutchinson M.I."/>
            <person name="Powell A.J."/>
            <person name="Barry K."/>
            <person name="Miller A.N."/>
            <person name="Grigoriev I.V."/>
            <person name="Debuchy R."/>
            <person name="Gladieux P."/>
            <person name="Thoren M.H."/>
            <person name="Johannesson H."/>
        </authorList>
    </citation>
    <scope>NUCLEOTIDE SEQUENCE</scope>
    <source>
        <strain evidence="2">SMH3187-1</strain>
    </source>
</reference>
<dbReference type="GO" id="GO:0016705">
    <property type="term" value="F:oxidoreductase activity, acting on paired donors, with incorporation or reduction of molecular oxygen"/>
    <property type="evidence" value="ECO:0007669"/>
    <property type="project" value="InterPro"/>
</dbReference>
<keyword evidence="3" id="KW-1185">Reference proteome</keyword>
<dbReference type="SUPFAM" id="SSF48264">
    <property type="entry name" value="Cytochrome P450"/>
    <property type="match status" value="1"/>
</dbReference>
<evidence type="ECO:0000313" key="2">
    <source>
        <dbReference type="EMBL" id="KAK0750916.1"/>
    </source>
</evidence>
<dbReference type="EMBL" id="JAUKUD010000002">
    <property type="protein sequence ID" value="KAK0750916.1"/>
    <property type="molecule type" value="Genomic_DNA"/>
</dbReference>
<dbReference type="GO" id="GO:0004497">
    <property type="term" value="F:monooxygenase activity"/>
    <property type="evidence" value="ECO:0007669"/>
    <property type="project" value="InterPro"/>
</dbReference>
<dbReference type="GO" id="GO:0005506">
    <property type="term" value="F:iron ion binding"/>
    <property type="evidence" value="ECO:0007669"/>
    <property type="project" value="InterPro"/>
</dbReference>
<comment type="caution">
    <text evidence="2">The sequence shown here is derived from an EMBL/GenBank/DDBJ whole genome shotgun (WGS) entry which is preliminary data.</text>
</comment>
<keyword evidence="1" id="KW-0472">Membrane</keyword>
<proteinExistence type="predicted"/>
<dbReference type="Proteomes" id="UP001172155">
    <property type="component" value="Unassembled WGS sequence"/>
</dbReference>
<feature type="transmembrane region" description="Helical" evidence="1">
    <location>
        <begin position="12"/>
        <end position="30"/>
    </location>
</feature>
<protein>
    <submittedName>
        <fullName evidence="2">Uncharacterized protein</fullName>
    </submittedName>
</protein>
<dbReference type="GO" id="GO:0020037">
    <property type="term" value="F:heme binding"/>
    <property type="evidence" value="ECO:0007669"/>
    <property type="project" value="InterPro"/>
</dbReference>
<evidence type="ECO:0000313" key="3">
    <source>
        <dbReference type="Proteomes" id="UP001172155"/>
    </source>
</evidence>
<sequence>MAVLESITATRALGAVAILAVVQFAVMLTRRTCSRDRPPRDMAFPSSRTGTCDMFGASMATVLLEDHPEFSDVDTFYIDPWPIADTMIYMTAELRPWTGNKDVVTSEDAHRHRWRTFLNPGFSAKNIISMVPGFLEETRVFKDCR</sequence>
<gene>
    <name evidence="2" type="ORF">B0T18DRAFT_443537</name>
</gene>
<keyword evidence="1" id="KW-1133">Transmembrane helix</keyword>
<evidence type="ECO:0000256" key="1">
    <source>
        <dbReference type="SAM" id="Phobius"/>
    </source>
</evidence>
<dbReference type="InterPro" id="IPR036396">
    <property type="entry name" value="Cyt_P450_sf"/>
</dbReference>
<dbReference type="AlphaFoldDB" id="A0AA40K9M7"/>
<keyword evidence="1" id="KW-0812">Transmembrane</keyword>
<accession>A0AA40K9M7</accession>
<name>A0AA40K9M7_9PEZI</name>